<dbReference type="CDD" id="cd01948">
    <property type="entry name" value="EAL"/>
    <property type="match status" value="1"/>
</dbReference>
<dbReference type="EMBL" id="FBWK01000071">
    <property type="protein sequence ID" value="CUX65100.1"/>
    <property type="molecule type" value="Genomic_DNA"/>
</dbReference>
<evidence type="ECO:0000259" key="2">
    <source>
        <dbReference type="PROSITE" id="PS50883"/>
    </source>
</evidence>
<evidence type="ECO:0000313" key="5">
    <source>
        <dbReference type="Proteomes" id="UP000191988"/>
    </source>
</evidence>
<dbReference type="CDD" id="cd01949">
    <property type="entry name" value="GGDEF"/>
    <property type="match status" value="1"/>
</dbReference>
<feature type="transmembrane region" description="Helical" evidence="1">
    <location>
        <begin position="12"/>
        <end position="31"/>
    </location>
</feature>
<dbReference type="PROSITE" id="PS50883">
    <property type="entry name" value="EAL"/>
    <property type="match status" value="1"/>
</dbReference>
<keyword evidence="1" id="KW-0472">Membrane</keyword>
<evidence type="ECO:0000259" key="3">
    <source>
        <dbReference type="PROSITE" id="PS50887"/>
    </source>
</evidence>
<gene>
    <name evidence="4" type="ORF">AGR3A_pa70020</name>
</gene>
<dbReference type="SMART" id="SM00267">
    <property type="entry name" value="GGDEF"/>
    <property type="match status" value="1"/>
</dbReference>
<dbReference type="Gene3D" id="3.30.70.270">
    <property type="match status" value="1"/>
</dbReference>
<dbReference type="Gene3D" id="3.20.20.450">
    <property type="entry name" value="EAL domain"/>
    <property type="match status" value="1"/>
</dbReference>
<dbReference type="InterPro" id="IPR001633">
    <property type="entry name" value="EAL_dom"/>
</dbReference>
<dbReference type="PROSITE" id="PS50887">
    <property type="entry name" value="GGDEF"/>
    <property type="match status" value="1"/>
</dbReference>
<protein>
    <submittedName>
        <fullName evidence="4">Putative sensory box/GGDEF family protein</fullName>
    </submittedName>
</protein>
<dbReference type="Pfam" id="PF00563">
    <property type="entry name" value="EAL"/>
    <property type="match status" value="1"/>
</dbReference>
<dbReference type="InterPro" id="IPR043128">
    <property type="entry name" value="Rev_trsase/Diguanyl_cyclase"/>
</dbReference>
<dbReference type="AlphaFoldDB" id="A0A1S7SA79"/>
<reference evidence="5" key="1">
    <citation type="submission" date="2016-01" db="EMBL/GenBank/DDBJ databases">
        <authorList>
            <person name="Regsiter A."/>
            <person name="william w."/>
        </authorList>
    </citation>
    <scope>NUCLEOTIDE SEQUENCE [LARGE SCALE GENOMIC DNA]</scope>
    <source>
        <strain evidence="5">CFBP 6623</strain>
    </source>
</reference>
<proteinExistence type="predicted"/>
<feature type="domain" description="EAL" evidence="2">
    <location>
        <begin position="258"/>
        <end position="508"/>
    </location>
</feature>
<dbReference type="InterPro" id="IPR029787">
    <property type="entry name" value="Nucleotide_cyclase"/>
</dbReference>
<evidence type="ECO:0000313" key="4">
    <source>
        <dbReference type="EMBL" id="CUX65100.1"/>
    </source>
</evidence>
<feature type="domain" description="GGDEF" evidence="3">
    <location>
        <begin position="118"/>
        <end position="249"/>
    </location>
</feature>
<dbReference type="InterPro" id="IPR050706">
    <property type="entry name" value="Cyclic-di-GMP_PDE-like"/>
</dbReference>
<dbReference type="InterPro" id="IPR000160">
    <property type="entry name" value="GGDEF_dom"/>
</dbReference>
<dbReference type="Pfam" id="PF00990">
    <property type="entry name" value="GGDEF"/>
    <property type="match status" value="1"/>
</dbReference>
<sequence>MPNFRHNRANVEIFIWIGAFVLLYGLASYFNAHEVLDHYFRDHESYNLDEVFTALNIGGFLGLAYSVLRIKDMSHEISRRILAERDVDWIAFHDPLTKLPNRRLLDAVAAREDFLSGDRYGVFSIDLDGFKKVNDLLGHDSGDAALKITSERLAEVFPDEHIYRLGGDEFVVLAKLRGQVDLKALSARIVRAISKPLTIKGATVDLGASVGYTVAGINGGTLADAIHQSDCAMYASKKMGRNNASAFTPAMLDELNNRIQLEARLRQAMREGVIEPYYQPFVELSTRKLAGFEALARWKTADGTFIPPSDFIPIAEDAGLIVELTEQLFRRACKDAMSWPVDTILSFNVSPTQLCDRLLGLRLLKIMGESGLPVQRLEIEITESALIKDAVAAKEVLEDLTKAGIRIALDDFGTGYSSLSQLSNYQFQKIKIDRSFVQTFEASERQDKVVRAMIALGHGLGVEVTAEGIEEQSQLQYLQQLGCDLGQGYLFGRPQPIEDAIRTSLAAAGTGEDLMSDDEGRLKRDVLGR</sequence>
<organism evidence="4 5">
    <name type="scientific">Agrobacterium tomkonis CFBP 6623</name>
    <dbReference type="NCBI Taxonomy" id="1183432"/>
    <lineage>
        <taxon>Bacteria</taxon>
        <taxon>Pseudomonadati</taxon>
        <taxon>Pseudomonadota</taxon>
        <taxon>Alphaproteobacteria</taxon>
        <taxon>Hyphomicrobiales</taxon>
        <taxon>Rhizobiaceae</taxon>
        <taxon>Rhizobium/Agrobacterium group</taxon>
        <taxon>Agrobacterium</taxon>
        <taxon>Agrobacterium tumefaciens complex</taxon>
    </lineage>
</organism>
<dbReference type="Proteomes" id="UP000191988">
    <property type="component" value="Unassembled WGS sequence"/>
</dbReference>
<accession>A0A1S7SA79</accession>
<dbReference type="STRING" id="1183432.AGR3A_pa70020"/>
<dbReference type="SUPFAM" id="SSF55073">
    <property type="entry name" value="Nucleotide cyclase"/>
    <property type="match status" value="1"/>
</dbReference>
<dbReference type="InterPro" id="IPR035919">
    <property type="entry name" value="EAL_sf"/>
</dbReference>
<dbReference type="NCBIfam" id="TIGR00254">
    <property type="entry name" value="GGDEF"/>
    <property type="match status" value="1"/>
</dbReference>
<dbReference type="SMART" id="SM00052">
    <property type="entry name" value="EAL"/>
    <property type="match status" value="1"/>
</dbReference>
<dbReference type="SUPFAM" id="SSF141868">
    <property type="entry name" value="EAL domain-like"/>
    <property type="match status" value="1"/>
</dbReference>
<keyword evidence="1" id="KW-1133">Transmembrane helix</keyword>
<dbReference type="RefSeq" id="WP_080843316.1">
    <property type="nucleotide sequence ID" value="NZ_LT009725.1"/>
</dbReference>
<keyword evidence="1" id="KW-0812">Transmembrane</keyword>
<name>A0A1S7SA79_9HYPH</name>
<dbReference type="PANTHER" id="PTHR33121">
    <property type="entry name" value="CYCLIC DI-GMP PHOSPHODIESTERASE PDEF"/>
    <property type="match status" value="1"/>
</dbReference>
<dbReference type="GO" id="GO:0071111">
    <property type="term" value="F:cyclic-guanylate-specific phosphodiesterase activity"/>
    <property type="evidence" value="ECO:0007669"/>
    <property type="project" value="InterPro"/>
</dbReference>
<keyword evidence="5" id="KW-1185">Reference proteome</keyword>
<evidence type="ECO:0000256" key="1">
    <source>
        <dbReference type="SAM" id="Phobius"/>
    </source>
</evidence>
<dbReference type="PANTHER" id="PTHR33121:SF70">
    <property type="entry name" value="SIGNALING PROTEIN YKOW"/>
    <property type="match status" value="1"/>
</dbReference>